<dbReference type="Pfam" id="PF05154">
    <property type="entry name" value="TM2"/>
    <property type="match status" value="1"/>
</dbReference>
<feature type="transmembrane region" description="Helical" evidence="5">
    <location>
        <begin position="71"/>
        <end position="89"/>
    </location>
</feature>
<evidence type="ECO:0000313" key="7">
    <source>
        <dbReference type="EMBL" id="MET3600187.1"/>
    </source>
</evidence>
<dbReference type="Proteomes" id="UP001549164">
    <property type="component" value="Unassembled WGS sequence"/>
</dbReference>
<comment type="subcellular location">
    <subcellularLocation>
        <location evidence="1">Membrane</location>
        <topology evidence="1">Multi-pass membrane protein</topology>
    </subcellularLocation>
</comment>
<feature type="domain" description="TM2" evidence="6">
    <location>
        <begin position="41"/>
        <end position="82"/>
    </location>
</feature>
<evidence type="ECO:0000256" key="1">
    <source>
        <dbReference type="ARBA" id="ARBA00004141"/>
    </source>
</evidence>
<dbReference type="EMBL" id="JBEPLY010000006">
    <property type="protein sequence ID" value="MET3600187.1"/>
    <property type="molecule type" value="Genomic_DNA"/>
</dbReference>
<keyword evidence="4 5" id="KW-0472">Membrane</keyword>
<keyword evidence="2 5" id="KW-0812">Transmembrane</keyword>
<comment type="caution">
    <text evidence="7">The sequence shown here is derived from an EMBL/GenBank/DDBJ whole genome shotgun (WGS) entry which is preliminary data.</text>
</comment>
<proteinExistence type="predicted"/>
<evidence type="ECO:0000256" key="2">
    <source>
        <dbReference type="ARBA" id="ARBA00022692"/>
    </source>
</evidence>
<accession>A0ABV2ID72</accession>
<dbReference type="InterPro" id="IPR007829">
    <property type="entry name" value="TM2"/>
</dbReference>
<evidence type="ECO:0000313" key="8">
    <source>
        <dbReference type="Proteomes" id="UP001549164"/>
    </source>
</evidence>
<feature type="transmembrane region" description="Helical" evidence="5">
    <location>
        <begin position="95"/>
        <end position="119"/>
    </location>
</feature>
<keyword evidence="3 5" id="KW-1133">Transmembrane helix</keyword>
<keyword evidence="8" id="KW-1185">Reference proteome</keyword>
<feature type="transmembrane region" description="Helical" evidence="5">
    <location>
        <begin position="44"/>
        <end position="64"/>
    </location>
</feature>
<sequence>MQHGWSFCVRCGEKIAFSAPKCPHCGSVTARGQAAPENISSKSYGTAVALCGVFGIVGVHHFYIGNIVHGFIDFGLFAATVFFYLAGAASADGGFLAIAGLCFLADVVHTIFVFFRLIVGKQHDGAGRLIAIPSG</sequence>
<evidence type="ECO:0000259" key="6">
    <source>
        <dbReference type="Pfam" id="PF05154"/>
    </source>
</evidence>
<evidence type="ECO:0000256" key="3">
    <source>
        <dbReference type="ARBA" id="ARBA00022989"/>
    </source>
</evidence>
<reference evidence="7 8" key="1">
    <citation type="submission" date="2024-06" db="EMBL/GenBank/DDBJ databases">
        <title>Genomic Encyclopedia of Type Strains, Phase IV (KMG-IV): sequencing the most valuable type-strain genomes for metagenomic binning, comparative biology and taxonomic classification.</title>
        <authorList>
            <person name="Goeker M."/>
        </authorList>
    </citation>
    <scope>NUCLEOTIDE SEQUENCE [LARGE SCALE GENOMIC DNA]</scope>
    <source>
        <strain evidence="7 8">DSM 28102</strain>
    </source>
</reference>
<dbReference type="RefSeq" id="WP_106303098.1">
    <property type="nucleotide sequence ID" value="NZ_JBEPLY010000006.1"/>
</dbReference>
<organism evidence="7 8">
    <name type="scientific">Martelella mangrovi</name>
    <dbReference type="NCBI Taxonomy" id="1397477"/>
    <lineage>
        <taxon>Bacteria</taxon>
        <taxon>Pseudomonadati</taxon>
        <taxon>Pseudomonadota</taxon>
        <taxon>Alphaproteobacteria</taxon>
        <taxon>Hyphomicrobiales</taxon>
        <taxon>Aurantimonadaceae</taxon>
        <taxon>Martelella</taxon>
    </lineage>
</organism>
<evidence type="ECO:0000256" key="5">
    <source>
        <dbReference type="SAM" id="Phobius"/>
    </source>
</evidence>
<name>A0ABV2ID72_9HYPH</name>
<protein>
    <submittedName>
        <fullName evidence="7">TM2 domain-containing membrane protein YozV</fullName>
    </submittedName>
</protein>
<evidence type="ECO:0000256" key="4">
    <source>
        <dbReference type="ARBA" id="ARBA00023136"/>
    </source>
</evidence>
<gene>
    <name evidence="7" type="ORF">ABID12_002132</name>
</gene>